<dbReference type="InterPro" id="IPR021283">
    <property type="entry name" value="Phage_Wedge1"/>
</dbReference>
<accession>A0A0N1F3A2</accession>
<evidence type="ECO:0000313" key="2">
    <source>
        <dbReference type="EMBL" id="KPH79309.1"/>
    </source>
</evidence>
<keyword evidence="1" id="KW-1133">Transmembrane helix</keyword>
<evidence type="ECO:0000256" key="1">
    <source>
        <dbReference type="SAM" id="Phobius"/>
    </source>
</evidence>
<dbReference type="Pfam" id="PF11041">
    <property type="entry name" value="Phage_Wedge1"/>
    <property type="match status" value="1"/>
</dbReference>
<dbReference type="RefSeq" id="WP_054210562.1">
    <property type="nucleotide sequence ID" value="NZ_LGSZ01000050.1"/>
</dbReference>
<dbReference type="OrthoDB" id="8158189at2"/>
<sequence length="224" mass="24479">MPTADDYLALITPSHRGKPKFSAMIRALVEPVVSQQSFIEHLPVDFDLDEAIGAQLDVVGKWVGRTRFINIPIANVWFRFGDATRGFGRGLWKRPYDSVDGITRLDDTTYRTLLRAKIAANNWDGTLPDAKRALDIIFPNGETALVLIDNQDMTITFGVAGVIPSALFIALLSGGYIPLKPEGVRAKYRITTVSGPIFGFGVDNDTIGGFGRGAWGAAPEYFTS</sequence>
<evidence type="ECO:0008006" key="4">
    <source>
        <dbReference type="Google" id="ProtNLM"/>
    </source>
</evidence>
<proteinExistence type="predicted"/>
<dbReference type="EMBL" id="LGSZ01000050">
    <property type="protein sequence ID" value="KPH79309.1"/>
    <property type="molecule type" value="Genomic_DNA"/>
</dbReference>
<evidence type="ECO:0000313" key="3">
    <source>
        <dbReference type="Proteomes" id="UP000037822"/>
    </source>
</evidence>
<feature type="transmembrane region" description="Helical" evidence="1">
    <location>
        <begin position="155"/>
        <end position="179"/>
    </location>
</feature>
<keyword evidence="3" id="KW-1185">Reference proteome</keyword>
<dbReference type="PATRIC" id="fig|1526658.3.peg.1326"/>
<protein>
    <recommendedName>
        <fullName evidence="4">DUF2612 domain-containing protein</fullName>
    </recommendedName>
</protein>
<keyword evidence="1" id="KW-0812">Transmembrane</keyword>
<name>A0A0N1F3A2_9HYPH</name>
<reference evidence="2 3" key="1">
    <citation type="submission" date="2015-07" db="EMBL/GenBank/DDBJ databases">
        <title>Whole genome sequencing of Bosea vaviloviae isolated from cave pool.</title>
        <authorList>
            <person name="Tan N.E.H."/>
            <person name="Lee Y.P."/>
            <person name="Gan H.M."/>
            <person name="Barton H."/>
            <person name="Savka M.A."/>
        </authorList>
    </citation>
    <scope>NUCLEOTIDE SEQUENCE [LARGE SCALE GENOMIC DNA]</scope>
    <source>
        <strain evidence="2 3">SD260</strain>
    </source>
</reference>
<organism evidence="2 3">
    <name type="scientific">Bosea vaviloviae</name>
    <dbReference type="NCBI Taxonomy" id="1526658"/>
    <lineage>
        <taxon>Bacteria</taxon>
        <taxon>Pseudomonadati</taxon>
        <taxon>Pseudomonadota</taxon>
        <taxon>Alphaproteobacteria</taxon>
        <taxon>Hyphomicrobiales</taxon>
        <taxon>Boseaceae</taxon>
        <taxon>Bosea</taxon>
    </lineage>
</organism>
<dbReference type="Proteomes" id="UP000037822">
    <property type="component" value="Unassembled WGS sequence"/>
</dbReference>
<dbReference type="AlphaFoldDB" id="A0A0N1F3A2"/>
<keyword evidence="1" id="KW-0472">Membrane</keyword>
<comment type="caution">
    <text evidence="2">The sequence shown here is derived from an EMBL/GenBank/DDBJ whole genome shotgun (WGS) entry which is preliminary data.</text>
</comment>
<gene>
    <name evidence="2" type="ORF">AE618_18560</name>
</gene>